<dbReference type="InterPro" id="IPR029058">
    <property type="entry name" value="AB_hydrolase_fold"/>
</dbReference>
<dbReference type="InterPro" id="IPR050228">
    <property type="entry name" value="Carboxylesterase_BioH"/>
</dbReference>
<dbReference type="EMBL" id="VFQF01000002">
    <property type="protein sequence ID" value="TQN45989.1"/>
    <property type="molecule type" value="Genomic_DNA"/>
</dbReference>
<sequence length="229" mass="23828">MPSASDPSPRPRPLVLLHGLGQSPIVWQDVVSALGAGRPMTAPWMRGLKPKDPVGFDLAAAAGGVADELELQGIRTADFLGVSVGASVALRLAVERPELVGRLVLGSPLVRPSKNSLRMQRLAMRLVPESKLVDAGVSRPRMLAVLDALKGFDGTESLRQVTAPTLLVAGGRDKAGIAAAQQLAGLLPDSEVAVIEAAGSVLNADAPRELADLATGFLDSERGRDLSRG</sequence>
<evidence type="ECO:0000313" key="3">
    <source>
        <dbReference type="Proteomes" id="UP000320085"/>
    </source>
</evidence>
<feature type="domain" description="AB hydrolase-1" evidence="1">
    <location>
        <begin position="14"/>
        <end position="212"/>
    </location>
</feature>
<dbReference type="Pfam" id="PF12697">
    <property type="entry name" value="Abhydrolase_6"/>
    <property type="match status" value="1"/>
</dbReference>
<organism evidence="2 3">
    <name type="scientific">Humibacillus xanthopallidus</name>
    <dbReference type="NCBI Taxonomy" id="412689"/>
    <lineage>
        <taxon>Bacteria</taxon>
        <taxon>Bacillati</taxon>
        <taxon>Actinomycetota</taxon>
        <taxon>Actinomycetes</taxon>
        <taxon>Micrococcales</taxon>
        <taxon>Intrasporangiaceae</taxon>
        <taxon>Humibacillus</taxon>
    </lineage>
</organism>
<dbReference type="Proteomes" id="UP000320085">
    <property type="component" value="Unassembled WGS sequence"/>
</dbReference>
<evidence type="ECO:0000313" key="2">
    <source>
        <dbReference type="EMBL" id="TQN45989.1"/>
    </source>
</evidence>
<evidence type="ECO:0000259" key="1">
    <source>
        <dbReference type="Pfam" id="PF12697"/>
    </source>
</evidence>
<comment type="caution">
    <text evidence="2">The sequence shown here is derived from an EMBL/GenBank/DDBJ whole genome shotgun (WGS) entry which is preliminary data.</text>
</comment>
<dbReference type="AlphaFoldDB" id="A0A543PPJ8"/>
<reference evidence="2 3" key="1">
    <citation type="submission" date="2019-06" db="EMBL/GenBank/DDBJ databases">
        <title>Sequencing the genomes of 1000 actinobacteria strains.</title>
        <authorList>
            <person name="Klenk H.-P."/>
        </authorList>
    </citation>
    <scope>NUCLEOTIDE SEQUENCE [LARGE SCALE GENOMIC DNA]</scope>
    <source>
        <strain evidence="2 3">DSM 21776</strain>
    </source>
</reference>
<dbReference type="PANTHER" id="PTHR43194">
    <property type="entry name" value="HYDROLASE ALPHA/BETA FOLD FAMILY"/>
    <property type="match status" value="1"/>
</dbReference>
<name>A0A543PPJ8_9MICO</name>
<dbReference type="Gene3D" id="3.40.50.1820">
    <property type="entry name" value="alpha/beta hydrolase"/>
    <property type="match status" value="1"/>
</dbReference>
<dbReference type="OrthoDB" id="7958481at2"/>
<accession>A0A543PPJ8</accession>
<dbReference type="PANTHER" id="PTHR43194:SF2">
    <property type="entry name" value="PEROXISOMAL MEMBRANE PROTEIN LPX1"/>
    <property type="match status" value="1"/>
</dbReference>
<dbReference type="RefSeq" id="WP_141822784.1">
    <property type="nucleotide sequence ID" value="NZ_BAAAQC010000004.1"/>
</dbReference>
<dbReference type="SUPFAM" id="SSF53474">
    <property type="entry name" value="alpha/beta-Hydrolases"/>
    <property type="match status" value="1"/>
</dbReference>
<protein>
    <submittedName>
        <fullName evidence="2">Pimeloyl-ACP methyl ester carboxylesterase</fullName>
    </submittedName>
</protein>
<dbReference type="GO" id="GO:0003824">
    <property type="term" value="F:catalytic activity"/>
    <property type="evidence" value="ECO:0007669"/>
    <property type="project" value="UniProtKB-ARBA"/>
</dbReference>
<proteinExistence type="predicted"/>
<dbReference type="InterPro" id="IPR000073">
    <property type="entry name" value="AB_hydrolase_1"/>
</dbReference>
<gene>
    <name evidence="2" type="ORF">FHX52_2694</name>
</gene>